<dbReference type="InterPro" id="IPR012910">
    <property type="entry name" value="Plug_dom"/>
</dbReference>
<evidence type="ECO:0000256" key="3">
    <source>
        <dbReference type="ARBA" id="ARBA00022452"/>
    </source>
</evidence>
<keyword evidence="10" id="KW-1185">Reference proteome</keyword>
<dbReference type="SUPFAM" id="SSF49464">
    <property type="entry name" value="Carboxypeptidase regulatory domain-like"/>
    <property type="match status" value="1"/>
</dbReference>
<dbReference type="SUPFAM" id="SSF56935">
    <property type="entry name" value="Porins"/>
    <property type="match status" value="1"/>
</dbReference>
<protein>
    <submittedName>
        <fullName evidence="9">TonB-linked outer membrane protein, SusC/RagA family</fullName>
    </submittedName>
</protein>
<evidence type="ECO:0000256" key="7">
    <source>
        <dbReference type="PROSITE-ProRule" id="PRU01360"/>
    </source>
</evidence>
<dbReference type="NCBIfam" id="TIGR04057">
    <property type="entry name" value="SusC_RagA_signa"/>
    <property type="match status" value="1"/>
</dbReference>
<reference evidence="10" key="1">
    <citation type="submission" date="2016-10" db="EMBL/GenBank/DDBJ databases">
        <authorList>
            <person name="Varghese N."/>
            <person name="Submissions S."/>
        </authorList>
    </citation>
    <scope>NUCLEOTIDE SEQUENCE [LARGE SCALE GENOMIC DNA]</scope>
    <source>
        <strain evidence="10">Jip14</strain>
    </source>
</reference>
<evidence type="ECO:0000256" key="2">
    <source>
        <dbReference type="ARBA" id="ARBA00022448"/>
    </source>
</evidence>
<dbReference type="PROSITE" id="PS52016">
    <property type="entry name" value="TONB_DEPENDENT_REC_3"/>
    <property type="match status" value="1"/>
</dbReference>
<dbReference type="Pfam" id="PF07715">
    <property type="entry name" value="Plug"/>
    <property type="match status" value="1"/>
</dbReference>
<comment type="subcellular location">
    <subcellularLocation>
        <location evidence="1 7">Cell outer membrane</location>
        <topology evidence="1 7">Multi-pass membrane protein</topology>
    </subcellularLocation>
</comment>
<dbReference type="InterPro" id="IPR023997">
    <property type="entry name" value="TonB-dep_OMP_SusC/RagA_CS"/>
</dbReference>
<dbReference type="InterPro" id="IPR039426">
    <property type="entry name" value="TonB-dep_rcpt-like"/>
</dbReference>
<dbReference type="RefSeq" id="WP_090607688.1">
    <property type="nucleotide sequence ID" value="NZ_FNZR01000008.1"/>
</dbReference>
<dbReference type="InterPro" id="IPR036942">
    <property type="entry name" value="Beta-barrel_TonB_sf"/>
</dbReference>
<dbReference type="Proteomes" id="UP000198916">
    <property type="component" value="Unassembled WGS sequence"/>
</dbReference>
<proteinExistence type="inferred from homology"/>
<gene>
    <name evidence="9" type="ORF">SAMN05421740_108223</name>
</gene>
<dbReference type="OrthoDB" id="9768177at2"/>
<dbReference type="STRING" id="332977.SAMN05421740_108223"/>
<comment type="similarity">
    <text evidence="7">Belongs to the TonB-dependent receptor family.</text>
</comment>
<keyword evidence="2 7" id="KW-0813">Transport</keyword>
<dbReference type="Pfam" id="PF13715">
    <property type="entry name" value="CarbopepD_reg_2"/>
    <property type="match status" value="1"/>
</dbReference>
<dbReference type="InterPro" id="IPR037066">
    <property type="entry name" value="Plug_dom_sf"/>
</dbReference>
<evidence type="ECO:0000313" key="10">
    <source>
        <dbReference type="Proteomes" id="UP000198916"/>
    </source>
</evidence>
<evidence type="ECO:0000313" key="9">
    <source>
        <dbReference type="EMBL" id="SEL70283.1"/>
    </source>
</evidence>
<feature type="domain" description="TonB-dependent receptor plug" evidence="8">
    <location>
        <begin position="124"/>
        <end position="225"/>
    </location>
</feature>
<keyword evidence="4 7" id="KW-0812">Transmembrane</keyword>
<name>A0A1H7SCT1_9SPHI</name>
<accession>A0A1H7SCT1</accession>
<evidence type="ECO:0000259" key="8">
    <source>
        <dbReference type="Pfam" id="PF07715"/>
    </source>
</evidence>
<keyword evidence="3 7" id="KW-1134">Transmembrane beta strand</keyword>
<dbReference type="InterPro" id="IPR023996">
    <property type="entry name" value="TonB-dep_OMP_SusC/RagA"/>
</dbReference>
<dbReference type="NCBIfam" id="TIGR04056">
    <property type="entry name" value="OMP_RagA_SusC"/>
    <property type="match status" value="1"/>
</dbReference>
<keyword evidence="5 7" id="KW-0472">Membrane</keyword>
<dbReference type="AlphaFoldDB" id="A0A1H7SCT1"/>
<dbReference type="PROSITE" id="PS51257">
    <property type="entry name" value="PROKAR_LIPOPROTEIN"/>
    <property type="match status" value="1"/>
</dbReference>
<dbReference type="GO" id="GO:0009279">
    <property type="term" value="C:cell outer membrane"/>
    <property type="evidence" value="ECO:0007669"/>
    <property type="project" value="UniProtKB-SubCell"/>
</dbReference>
<dbReference type="InterPro" id="IPR008969">
    <property type="entry name" value="CarboxyPept-like_regulatory"/>
</dbReference>
<keyword evidence="6 7" id="KW-0998">Cell outer membrane</keyword>
<evidence type="ECO:0000256" key="4">
    <source>
        <dbReference type="ARBA" id="ARBA00022692"/>
    </source>
</evidence>
<evidence type="ECO:0000256" key="1">
    <source>
        <dbReference type="ARBA" id="ARBA00004571"/>
    </source>
</evidence>
<dbReference type="EMBL" id="FNZR01000008">
    <property type="protein sequence ID" value="SEL70283.1"/>
    <property type="molecule type" value="Genomic_DNA"/>
</dbReference>
<dbReference type="Gene3D" id="2.170.130.10">
    <property type="entry name" value="TonB-dependent receptor, plug domain"/>
    <property type="match status" value="1"/>
</dbReference>
<sequence>MKISTYLALPILLIFGCVPLSFSQQIHRIHGHVFSSSRNTPIDGAVITDGESGGEAVTDEDGFFELFVRNDSTVLFCRAMGFSPWQHKMDLPIPDGIRIYLQDTTQLLEEVVVTTGYESLPLERATGSFTKIDNERLNRATGMDVLGRLEGVTNSLMFDRRSTQPVMMVRGRSTIYAGQAPLVVLDNFPYYGDINNINPNDVESVSILKDAAAASIWGVKAGNGVIVITTKQGAAGQRPVFGFSANATIIAEPDVFYSPVISSADFIEVERFLFGQGFYNNQENNGNRPPLSPVVELLIRQRDGLATQQQTDAAIDLLAKQDVRQDFRKYLYEPGVNQQYALNYRGGSDLFSYYASAGYDRNTGFTGDRTDRVTLRMDQVFSPTRYLKIRAGLVYTGNKNVAGRPSHLSITPGGTKNLYPYARLADENGNALPIVKDYRFPFAGQAEESGLLDWMYRPLSDYRHTDVSQTGRHLLADFGVDQIFLKNFTFQLKYRYETGNDVDATLSGLESYYTRNMVNRFTQADSEGGLTYAVPMGGIFNTVSGVLNAHSGRAQLGYQKLEGNHQVTALGGFEIRQIRNQSSTSQAYGYDEDVLTSVAVDYVTNFPQYHNPNTRARIPVGSGSTLFSERLDRFISAYANAAYTYADKYTASGSIRKDASNLFGVNSNQKGVPLWSAGISWNLHKEPFYRSDRIPYLKLRATYGFSGNVDNGLSAYSTVTYFNGNLNNGRYAALRSYPNPDLRWEKSRIINLGVDFALKNSMVSGSLEYYVKRGTDLIGDAPIDPTVGIYSGLIRRNIAEMSGEGIDIELNGKWIDRYIRWETGLIFNYNTNRLTKYYTDATSGSRYLGSGIGIVPIEGKPLYNLMSYRWRGLDGASGDPLGVVDGVVSTDYSAITRNTPLEGLVYHGPSLSPVFGNLLNTFSWKQLSASVNIGYRFGHYFRRPSISYGALFNNWEGHADFADRWQRPGDEQHTDVPSMVYPLNNNRDQFYRYAETLVDRASSIRLQDVRISYDISDVRQRHFSSIRLFLYAKNLGTLWKATDAAIDPDYGLGIPMGKSFSLGLNMEF</sequence>
<dbReference type="Gene3D" id="2.40.170.20">
    <property type="entry name" value="TonB-dependent receptor, beta-barrel domain"/>
    <property type="match status" value="1"/>
</dbReference>
<evidence type="ECO:0000256" key="6">
    <source>
        <dbReference type="ARBA" id="ARBA00023237"/>
    </source>
</evidence>
<organism evidence="9 10">
    <name type="scientific">Parapedobacter koreensis</name>
    <dbReference type="NCBI Taxonomy" id="332977"/>
    <lineage>
        <taxon>Bacteria</taxon>
        <taxon>Pseudomonadati</taxon>
        <taxon>Bacteroidota</taxon>
        <taxon>Sphingobacteriia</taxon>
        <taxon>Sphingobacteriales</taxon>
        <taxon>Sphingobacteriaceae</taxon>
        <taxon>Parapedobacter</taxon>
    </lineage>
</organism>
<evidence type="ECO:0000256" key="5">
    <source>
        <dbReference type="ARBA" id="ARBA00023136"/>
    </source>
</evidence>